<sequence>MNVQPPLHLTRPWLTGGERERMSAGIGNWEGFNASPFTYHDILSVAREWESQLAGVERPWLCWNVDAEWSLLQQRMVLEVGWTPVVGFDPRVGPPPLLPGAVLIDFNRHFGFGTMYPHFPLDFAFAWCERLAFWHADLLMPIEQMQAYARRFETLEDGAMITVEPRPSMRQRLQQPHTLRYWELLGCVTRGASRSNFDLGCGWWLCFYLHPNCPGDEERKRRTTMYWDCGVGIRYWHKALGGKLMAIPEAEVDEGHYTRMRRKNYIAASVDDWRRDLSKELSANFKLSDICSGFGLKPLYEEALKYRSTP</sequence>
<evidence type="ECO:0000313" key="2">
    <source>
        <dbReference type="Proteomes" id="UP001336250"/>
    </source>
</evidence>
<proteinExistence type="predicted"/>
<accession>A0AAW9QCQ4</accession>
<gene>
    <name evidence="1" type="ORF">V4F39_23305</name>
</gene>
<evidence type="ECO:0000313" key="1">
    <source>
        <dbReference type="EMBL" id="MEF7616861.1"/>
    </source>
</evidence>
<keyword evidence="2" id="KW-1185">Reference proteome</keyword>
<organism evidence="1 2">
    <name type="scientific">Aquincola agrisoli</name>
    <dbReference type="NCBI Taxonomy" id="3119538"/>
    <lineage>
        <taxon>Bacteria</taxon>
        <taxon>Pseudomonadati</taxon>
        <taxon>Pseudomonadota</taxon>
        <taxon>Betaproteobacteria</taxon>
        <taxon>Burkholderiales</taxon>
        <taxon>Sphaerotilaceae</taxon>
        <taxon>Aquincola</taxon>
    </lineage>
</organism>
<protein>
    <submittedName>
        <fullName evidence="1">Uncharacterized protein</fullName>
    </submittedName>
</protein>
<dbReference type="AlphaFoldDB" id="A0AAW9QCQ4"/>
<comment type="caution">
    <text evidence="1">The sequence shown here is derived from an EMBL/GenBank/DDBJ whole genome shotgun (WGS) entry which is preliminary data.</text>
</comment>
<dbReference type="EMBL" id="JAZIBG010000049">
    <property type="protein sequence ID" value="MEF7616861.1"/>
    <property type="molecule type" value="Genomic_DNA"/>
</dbReference>
<reference evidence="1 2" key="1">
    <citation type="submission" date="2024-02" db="EMBL/GenBank/DDBJ databases">
        <title>Genome sequence of Aquincola sp. MAHUQ-54.</title>
        <authorList>
            <person name="Huq M.A."/>
        </authorList>
    </citation>
    <scope>NUCLEOTIDE SEQUENCE [LARGE SCALE GENOMIC DNA]</scope>
    <source>
        <strain evidence="1 2">MAHUQ-54</strain>
    </source>
</reference>
<dbReference type="Proteomes" id="UP001336250">
    <property type="component" value="Unassembled WGS sequence"/>
</dbReference>
<name>A0AAW9QCQ4_9BURK</name>